<dbReference type="OrthoDB" id="3525185at2759"/>
<proteinExistence type="predicted"/>
<evidence type="ECO:0000313" key="1">
    <source>
        <dbReference type="EMBL" id="KAH7137354.1"/>
    </source>
</evidence>
<gene>
    <name evidence="1" type="ORF">B0J13DRAFT_77536</name>
</gene>
<sequence length="524" mass="58875">MAFSFVNYDGPKLPKDPGVRKLIRKQAMRDVAVDRRMRGGYGQHNLRQYPDFFSDEDLSLRRERDLDDTIRGSLDKCSPDRDTIAHPPRMALRSTHSRSHAYASPVSISYPDYATTEKFALLLNLAPLTGLRLGIAKFSPLKSELINASSVSHLGSRKLAYFITARYAQVPLLRYAADCVIAKLRQILRPLGSSSADEEHAILVQYTRALRALHKALDDETQRVTAETLCATELLGLFELLDGNLESHTSMRHAGGAAQLIQIRGAQRFNTEFEMALFMSHIGPTVMEAFLSNRPCFLAEEAWKQVMSSVIHCDDSLLEQKDLAIALWSHLVNGPRRFKEVTDAISSSTPPSQSEIDGIIGRLQSDRDSLLGWLIMARTLPDLQNLQLEEDQYGVMFPRQTCKADARHNSRLALWGTYVMCRILKSRLLAAMAPRRFQALEVECQHLASRIMSLRHVTDRGEGLVDTLFVSQSTWMVSGILATEESWSKGHVDVGDGMIDKGKFHDWCLSIGRVCPGFSEERKN</sequence>
<reference evidence="1" key="1">
    <citation type="journal article" date="2021" name="Nat. Commun.">
        <title>Genetic determinants of endophytism in the Arabidopsis root mycobiome.</title>
        <authorList>
            <person name="Mesny F."/>
            <person name="Miyauchi S."/>
            <person name="Thiergart T."/>
            <person name="Pickel B."/>
            <person name="Atanasova L."/>
            <person name="Karlsson M."/>
            <person name="Huettel B."/>
            <person name="Barry K.W."/>
            <person name="Haridas S."/>
            <person name="Chen C."/>
            <person name="Bauer D."/>
            <person name="Andreopoulos W."/>
            <person name="Pangilinan J."/>
            <person name="LaButti K."/>
            <person name="Riley R."/>
            <person name="Lipzen A."/>
            <person name="Clum A."/>
            <person name="Drula E."/>
            <person name="Henrissat B."/>
            <person name="Kohler A."/>
            <person name="Grigoriev I.V."/>
            <person name="Martin F.M."/>
            <person name="Hacquard S."/>
        </authorList>
    </citation>
    <scope>NUCLEOTIDE SEQUENCE</scope>
    <source>
        <strain evidence="1">MPI-CAGE-AT-0021</strain>
    </source>
</reference>
<comment type="caution">
    <text evidence="1">The sequence shown here is derived from an EMBL/GenBank/DDBJ whole genome shotgun (WGS) entry which is preliminary data.</text>
</comment>
<protein>
    <submittedName>
        <fullName evidence="1">Uncharacterized protein</fullName>
    </submittedName>
</protein>
<dbReference type="PANTHER" id="PTHR38111">
    <property type="entry name" value="ZN(2)-C6 FUNGAL-TYPE DOMAIN-CONTAINING PROTEIN-RELATED"/>
    <property type="match status" value="1"/>
</dbReference>
<dbReference type="InterPro" id="IPR053178">
    <property type="entry name" value="Osmoadaptation_assoc"/>
</dbReference>
<keyword evidence="2" id="KW-1185">Reference proteome</keyword>
<accession>A0A9P9EHR6</accession>
<dbReference type="PANTHER" id="PTHR38111:SF6">
    <property type="entry name" value="FINGER DOMAIN PROTEIN, PUTATIVE (AFU_ORTHOLOGUE AFUA_8G01940)-RELATED"/>
    <property type="match status" value="1"/>
</dbReference>
<dbReference type="EMBL" id="JAGMUU010000015">
    <property type="protein sequence ID" value="KAH7137354.1"/>
    <property type="molecule type" value="Genomic_DNA"/>
</dbReference>
<name>A0A9P9EHR6_9HYPO</name>
<dbReference type="Proteomes" id="UP000717696">
    <property type="component" value="Unassembled WGS sequence"/>
</dbReference>
<evidence type="ECO:0000313" key="2">
    <source>
        <dbReference type="Proteomes" id="UP000717696"/>
    </source>
</evidence>
<organism evidence="1 2">
    <name type="scientific">Dactylonectria estremocensis</name>
    <dbReference type="NCBI Taxonomy" id="1079267"/>
    <lineage>
        <taxon>Eukaryota</taxon>
        <taxon>Fungi</taxon>
        <taxon>Dikarya</taxon>
        <taxon>Ascomycota</taxon>
        <taxon>Pezizomycotina</taxon>
        <taxon>Sordariomycetes</taxon>
        <taxon>Hypocreomycetidae</taxon>
        <taxon>Hypocreales</taxon>
        <taxon>Nectriaceae</taxon>
        <taxon>Dactylonectria</taxon>
    </lineage>
</organism>
<dbReference type="AlphaFoldDB" id="A0A9P9EHR6"/>